<dbReference type="PANTHER" id="PTHR43162:SF1">
    <property type="entry name" value="PRESTALK A DIFFERENTIATION PROTEIN A"/>
    <property type="match status" value="1"/>
</dbReference>
<dbReference type="Gene3D" id="3.90.25.10">
    <property type="entry name" value="UDP-galactose 4-epimerase, domain 1"/>
    <property type="match status" value="1"/>
</dbReference>
<protein>
    <submittedName>
        <fullName evidence="2">NmrA family transcriptional regulator</fullName>
    </submittedName>
</protein>
<gene>
    <name evidence="2" type="ORF">ACMU_15420</name>
</gene>
<dbReference type="Gene3D" id="3.40.50.720">
    <property type="entry name" value="NAD(P)-binding Rossmann-like Domain"/>
    <property type="match status" value="1"/>
</dbReference>
<keyword evidence="3" id="KW-1185">Reference proteome</keyword>
<name>A0A037ZHN5_9RHOB</name>
<dbReference type="OrthoDB" id="109735at2"/>
<dbReference type="InterPro" id="IPR051604">
    <property type="entry name" value="Ergot_Alk_Oxidoreductase"/>
</dbReference>
<dbReference type="EMBL" id="JFKE01000005">
    <property type="protein sequence ID" value="KAJ55144.1"/>
    <property type="molecule type" value="Genomic_DNA"/>
</dbReference>
<proteinExistence type="predicted"/>
<evidence type="ECO:0000259" key="1">
    <source>
        <dbReference type="Pfam" id="PF13460"/>
    </source>
</evidence>
<feature type="domain" description="NAD(P)-binding" evidence="1">
    <location>
        <begin position="10"/>
        <end position="168"/>
    </location>
</feature>
<dbReference type="AlphaFoldDB" id="A0A037ZHN5"/>
<evidence type="ECO:0000313" key="3">
    <source>
        <dbReference type="Proteomes" id="UP000026249"/>
    </source>
</evidence>
<dbReference type="STRING" id="1454373.ACMU_15420"/>
<reference evidence="2 3" key="1">
    <citation type="submission" date="2014-03" db="EMBL/GenBank/DDBJ databases">
        <title>Draft Genome Sequence of Actibacterium mucosum KCTC 23349, a Marine Alphaproteobacterium with Complex Ionic Requirements Isolated from Mediterranean Seawater at Malvarrosa Beach, Valencia, Spain.</title>
        <authorList>
            <person name="Arahal D.R."/>
            <person name="Shao Z."/>
            <person name="Lai Q."/>
            <person name="Pujalte M.J."/>
        </authorList>
    </citation>
    <scope>NUCLEOTIDE SEQUENCE [LARGE SCALE GENOMIC DNA]</scope>
    <source>
        <strain evidence="2 3">KCTC 23349</strain>
    </source>
</reference>
<sequence>MTSKPILITGATGKTGSRVLARLTAAGHDARSGSRTAQPPFNWDDPDTWQKALSGIWAVYVNYHPDYAFPGAIENLTRFTHVAASCGVQRLVILTGRGEHHAQLGEKVIANSGLDHTIIRSAWFAQNFSEGSLWEPVMEGVVPMPGGDLEEPIIDIDDLADVIVTALTGTGHSGQTYECTGPRLLGFAEVADILSGAMGRRVDYLPISFDDFHAALEATSGTVFADIVTEIARETFDGRNAKIGDGVMRAIGRAPRDFTEFAQAAATAGKWAKAA</sequence>
<dbReference type="InterPro" id="IPR016040">
    <property type="entry name" value="NAD(P)-bd_dom"/>
</dbReference>
<dbReference type="Proteomes" id="UP000026249">
    <property type="component" value="Unassembled WGS sequence"/>
</dbReference>
<dbReference type="InterPro" id="IPR036291">
    <property type="entry name" value="NAD(P)-bd_dom_sf"/>
</dbReference>
<dbReference type="RefSeq" id="WP_035260391.1">
    <property type="nucleotide sequence ID" value="NZ_JFKE01000005.1"/>
</dbReference>
<comment type="caution">
    <text evidence="2">The sequence shown here is derived from an EMBL/GenBank/DDBJ whole genome shotgun (WGS) entry which is preliminary data.</text>
</comment>
<dbReference type="SUPFAM" id="SSF51735">
    <property type="entry name" value="NAD(P)-binding Rossmann-fold domains"/>
    <property type="match status" value="1"/>
</dbReference>
<dbReference type="PANTHER" id="PTHR43162">
    <property type="match status" value="1"/>
</dbReference>
<evidence type="ECO:0000313" key="2">
    <source>
        <dbReference type="EMBL" id="KAJ55144.1"/>
    </source>
</evidence>
<dbReference type="Pfam" id="PF13460">
    <property type="entry name" value="NAD_binding_10"/>
    <property type="match status" value="1"/>
</dbReference>
<organism evidence="2 3">
    <name type="scientific">Actibacterium mucosum KCTC 23349</name>
    <dbReference type="NCBI Taxonomy" id="1454373"/>
    <lineage>
        <taxon>Bacteria</taxon>
        <taxon>Pseudomonadati</taxon>
        <taxon>Pseudomonadota</taxon>
        <taxon>Alphaproteobacteria</taxon>
        <taxon>Rhodobacterales</taxon>
        <taxon>Roseobacteraceae</taxon>
        <taxon>Actibacterium</taxon>
    </lineage>
</organism>
<accession>A0A037ZHN5</accession>